<evidence type="ECO:0000256" key="8">
    <source>
        <dbReference type="ARBA" id="ARBA00023004"/>
    </source>
</evidence>
<reference evidence="19 20" key="1">
    <citation type="submission" date="2016-09" db="EMBL/GenBank/DDBJ databases">
        <authorList>
            <person name="Capua I."/>
            <person name="De Benedictis P."/>
            <person name="Joannis T."/>
            <person name="Lombin L.H."/>
            <person name="Cattoli G."/>
        </authorList>
    </citation>
    <scope>NUCLEOTIDE SEQUENCE [LARGE SCALE GENOMIC DNA]</scope>
    <source>
        <strain evidence="19 20">ANC 4671</strain>
    </source>
</reference>
<dbReference type="NCBIfam" id="TIGR01783">
    <property type="entry name" value="TonB-siderophor"/>
    <property type="match status" value="1"/>
</dbReference>
<dbReference type="InterPro" id="IPR039426">
    <property type="entry name" value="TonB-dep_rcpt-like"/>
</dbReference>
<keyword evidence="9" id="KW-0406">Ion transport</keyword>
<feature type="signal peptide" evidence="16">
    <location>
        <begin position="1"/>
        <end position="29"/>
    </location>
</feature>
<feature type="domain" description="TonB-dependent receptor-like beta-barrel" evidence="17">
    <location>
        <begin position="236"/>
        <end position="731"/>
    </location>
</feature>
<dbReference type="RefSeq" id="WP_070070620.1">
    <property type="nucleotide sequence ID" value="NZ_MKKK01000056.1"/>
</dbReference>
<dbReference type="GO" id="GO:0015344">
    <property type="term" value="F:siderophore uptake transmembrane transporter activity"/>
    <property type="evidence" value="ECO:0007669"/>
    <property type="project" value="TreeGrafter"/>
</dbReference>
<dbReference type="STRING" id="1262585.BJI46_04705"/>
<dbReference type="PROSITE" id="PS52016">
    <property type="entry name" value="TONB_DEPENDENT_REC_3"/>
    <property type="match status" value="1"/>
</dbReference>
<comment type="caution">
    <text evidence="19">The sequence shown here is derived from an EMBL/GenBank/DDBJ whole genome shotgun (WGS) entry which is preliminary data.</text>
</comment>
<dbReference type="InterPro" id="IPR000531">
    <property type="entry name" value="Beta-barrel_TonB"/>
</dbReference>
<comment type="similarity">
    <text evidence="2 14 15">Belongs to the TonB-dependent receptor family.</text>
</comment>
<keyword evidence="7 16" id="KW-0732">Signal</keyword>
<organism evidence="19 20">
    <name type="scientific">Acinetobacter qingfengensis</name>
    <dbReference type="NCBI Taxonomy" id="1262585"/>
    <lineage>
        <taxon>Bacteria</taxon>
        <taxon>Pseudomonadati</taxon>
        <taxon>Pseudomonadota</taxon>
        <taxon>Gammaproteobacteria</taxon>
        <taxon>Moraxellales</taxon>
        <taxon>Moraxellaceae</taxon>
        <taxon>Acinetobacter</taxon>
    </lineage>
</organism>
<dbReference type="PANTHER" id="PTHR32552:SF89">
    <property type="entry name" value="CATECHOLATE SIDEROPHORE RECEPTOR FIU"/>
    <property type="match status" value="1"/>
</dbReference>
<evidence type="ECO:0000256" key="4">
    <source>
        <dbReference type="ARBA" id="ARBA00022452"/>
    </source>
</evidence>
<feature type="chain" id="PRO_5043144550" evidence="16">
    <location>
        <begin position="30"/>
        <end position="762"/>
    </location>
</feature>
<evidence type="ECO:0000313" key="19">
    <source>
        <dbReference type="EMBL" id="OEY93049.1"/>
    </source>
</evidence>
<dbReference type="CDD" id="cd01347">
    <property type="entry name" value="ligand_gated_channel"/>
    <property type="match status" value="1"/>
</dbReference>
<evidence type="ECO:0000256" key="7">
    <source>
        <dbReference type="ARBA" id="ARBA00022729"/>
    </source>
</evidence>
<keyword evidence="11 14" id="KW-0472">Membrane</keyword>
<dbReference type="Pfam" id="PF00593">
    <property type="entry name" value="TonB_dep_Rec_b-barrel"/>
    <property type="match status" value="1"/>
</dbReference>
<evidence type="ECO:0000256" key="9">
    <source>
        <dbReference type="ARBA" id="ARBA00023065"/>
    </source>
</evidence>
<evidence type="ECO:0000313" key="20">
    <source>
        <dbReference type="Proteomes" id="UP000185895"/>
    </source>
</evidence>
<keyword evidence="3 14" id="KW-0813">Transport</keyword>
<keyword evidence="13 14" id="KW-0998">Cell outer membrane</keyword>
<dbReference type="Pfam" id="PF07715">
    <property type="entry name" value="Plug"/>
    <property type="match status" value="1"/>
</dbReference>
<dbReference type="OrthoDB" id="9790771at2"/>
<sequence>MSMIKSRKHQRASQLLAVATVALPFATHAADDPTQLPTIEVQAEQSNLKVDQSANTKYVAPLLDTPKSVDIISQRLLTDTNSNTLATALQNVPGITFAAGEGGTPFTDMPYIRGYSSESSIYVDGVRNSTSQNRDMFAVEQVEVTKGSSSTISGGGGVGGSINLIPKTAHQGDQYQGTIANGTDDYAHIMLDANKDFGKGTAGRVVVMAHQNDKAGQTNGAEYKRIGIAPSVAFGLGTANRATLSYYFLKSNDEPDSGIPFNNASVPTGISGTAGNGEPVNVKQGTYYGWKNRDFDKRENHIGTIKLEHDFSDDLTIGNVATYTKSKSDYIYTNADDSKGNIYRDPQTISRRALSRIVDTQGFSDQLSLKGKFNTGTIKHSFNTGVEYSYQSTDQGVYTFTNTAGTTTSTVFSTVCNASDAANNGWCTSLNNPQNGAFTDTLGSIRNQYTTRSRNTGIYLLDNIEFTPQWILNLGARWDDFNTERKYNKDVVSRGTTTPAGTTISSDTDFFSYQAGLVFKPTKNGSIYFSYATSVNPVGIDQGDGSDSLSDAIKNLDPEKARTYELGTKWDILNNRANITAAIFRTEKQNTRVTNGDGTTANVGSSKVDGFELGINGNITDQWAISVGYNYLDGELTDNGYVNTGTSTNPIYTASPLNGNQLPFVTKQSATLWTTYDISPKLTLGAGAQYKDKVYANTANTKILPTYTIYNAMARYNVNDNINLQLNVNNISDKRYFTSAHAAHYAFEGEGRNAVFAVNFKY</sequence>
<keyword evidence="4 14" id="KW-1134">Transmembrane beta strand</keyword>
<feature type="domain" description="TonB-dependent receptor plug" evidence="18">
    <location>
        <begin position="62"/>
        <end position="160"/>
    </location>
</feature>
<name>A0A1E7R174_9GAMM</name>
<dbReference type="InterPro" id="IPR036942">
    <property type="entry name" value="Beta-barrel_TonB_sf"/>
</dbReference>
<evidence type="ECO:0000256" key="14">
    <source>
        <dbReference type="PROSITE-ProRule" id="PRU01360"/>
    </source>
</evidence>
<dbReference type="SUPFAM" id="SSF56935">
    <property type="entry name" value="Porins"/>
    <property type="match status" value="1"/>
</dbReference>
<dbReference type="GO" id="GO:0038023">
    <property type="term" value="F:signaling receptor activity"/>
    <property type="evidence" value="ECO:0007669"/>
    <property type="project" value="InterPro"/>
</dbReference>
<dbReference type="GO" id="GO:0009279">
    <property type="term" value="C:cell outer membrane"/>
    <property type="evidence" value="ECO:0007669"/>
    <property type="project" value="UniProtKB-SubCell"/>
</dbReference>
<dbReference type="InterPro" id="IPR037066">
    <property type="entry name" value="Plug_dom_sf"/>
</dbReference>
<dbReference type="EMBL" id="MKKK01000056">
    <property type="protein sequence ID" value="OEY93049.1"/>
    <property type="molecule type" value="Genomic_DNA"/>
</dbReference>
<evidence type="ECO:0000256" key="2">
    <source>
        <dbReference type="ARBA" id="ARBA00009810"/>
    </source>
</evidence>
<dbReference type="Proteomes" id="UP000185895">
    <property type="component" value="Unassembled WGS sequence"/>
</dbReference>
<dbReference type="AlphaFoldDB" id="A0A1E7R174"/>
<keyword evidence="12" id="KW-0675">Receptor</keyword>
<proteinExistence type="inferred from homology"/>
<evidence type="ECO:0000256" key="3">
    <source>
        <dbReference type="ARBA" id="ARBA00022448"/>
    </source>
</evidence>
<evidence type="ECO:0000256" key="6">
    <source>
        <dbReference type="ARBA" id="ARBA00022692"/>
    </source>
</evidence>
<evidence type="ECO:0000259" key="17">
    <source>
        <dbReference type="Pfam" id="PF00593"/>
    </source>
</evidence>
<evidence type="ECO:0000256" key="15">
    <source>
        <dbReference type="RuleBase" id="RU003357"/>
    </source>
</evidence>
<evidence type="ECO:0000256" key="11">
    <source>
        <dbReference type="ARBA" id="ARBA00023136"/>
    </source>
</evidence>
<evidence type="ECO:0000256" key="13">
    <source>
        <dbReference type="ARBA" id="ARBA00023237"/>
    </source>
</evidence>
<protein>
    <submittedName>
        <fullName evidence="19">Ligand-gated channel protein</fullName>
    </submittedName>
</protein>
<keyword evidence="6 14" id="KW-0812">Transmembrane</keyword>
<keyword evidence="8" id="KW-0408">Iron</keyword>
<comment type="subcellular location">
    <subcellularLocation>
        <location evidence="1 14">Cell outer membrane</location>
        <topology evidence="1 14">Multi-pass membrane protein</topology>
    </subcellularLocation>
</comment>
<evidence type="ECO:0000256" key="1">
    <source>
        <dbReference type="ARBA" id="ARBA00004571"/>
    </source>
</evidence>
<dbReference type="GO" id="GO:0015891">
    <property type="term" value="P:siderophore transport"/>
    <property type="evidence" value="ECO:0007669"/>
    <property type="project" value="InterPro"/>
</dbReference>
<evidence type="ECO:0000256" key="16">
    <source>
        <dbReference type="SAM" id="SignalP"/>
    </source>
</evidence>
<gene>
    <name evidence="19" type="ORF">BJI46_04705</name>
</gene>
<keyword evidence="10 15" id="KW-0798">TonB box</keyword>
<keyword evidence="20" id="KW-1185">Reference proteome</keyword>
<dbReference type="Gene3D" id="2.170.130.10">
    <property type="entry name" value="TonB-dependent receptor, plug domain"/>
    <property type="match status" value="1"/>
</dbReference>
<keyword evidence="5" id="KW-0410">Iron transport</keyword>
<dbReference type="InterPro" id="IPR010105">
    <property type="entry name" value="TonB_sidphr_rcpt"/>
</dbReference>
<dbReference type="InterPro" id="IPR012910">
    <property type="entry name" value="Plug_dom"/>
</dbReference>
<evidence type="ECO:0000256" key="12">
    <source>
        <dbReference type="ARBA" id="ARBA00023170"/>
    </source>
</evidence>
<evidence type="ECO:0000256" key="10">
    <source>
        <dbReference type="ARBA" id="ARBA00023077"/>
    </source>
</evidence>
<dbReference type="Gene3D" id="2.40.170.20">
    <property type="entry name" value="TonB-dependent receptor, beta-barrel domain"/>
    <property type="match status" value="1"/>
</dbReference>
<evidence type="ECO:0000259" key="18">
    <source>
        <dbReference type="Pfam" id="PF07715"/>
    </source>
</evidence>
<evidence type="ECO:0000256" key="5">
    <source>
        <dbReference type="ARBA" id="ARBA00022496"/>
    </source>
</evidence>
<accession>A0A1E7R174</accession>
<dbReference type="PANTHER" id="PTHR32552">
    <property type="entry name" value="FERRICHROME IRON RECEPTOR-RELATED"/>
    <property type="match status" value="1"/>
</dbReference>